<feature type="modified residue" description="O-(pantetheine 4'-phosphoryl)serine" evidence="11">
    <location>
        <position position="197"/>
    </location>
</feature>
<dbReference type="Gene3D" id="3.90.25.70">
    <property type="match status" value="1"/>
</dbReference>
<keyword evidence="6" id="KW-0511">Multifunctional enzyme</keyword>
<evidence type="ECO:0000313" key="15">
    <source>
        <dbReference type="Proteomes" id="UP000224634"/>
    </source>
</evidence>
<dbReference type="InterPro" id="IPR014030">
    <property type="entry name" value="Ketoacyl_synth_N"/>
</dbReference>
<keyword evidence="4 9" id="KW-0808">Transferase</keyword>
<dbReference type="Pfam" id="PF18325">
    <property type="entry name" value="Fas_alpha_ACP"/>
    <property type="match status" value="1"/>
</dbReference>
<dbReference type="SUPFAM" id="SSF52151">
    <property type="entry name" value="FabD/lysophospholipase-like"/>
    <property type="match status" value="1"/>
</dbReference>
<comment type="catalytic activity">
    <reaction evidence="7">
        <text>acetyl-CoA + n malonyl-CoA + 2n NADPH + 4n H(+) = a long-chain-acyl-CoA + n CoA + n CO2 + 2n NADP(+).</text>
        <dbReference type="EC" id="2.3.1.86"/>
    </reaction>
</comment>
<dbReference type="EMBL" id="PDNA01000043">
    <property type="protein sequence ID" value="PGH20062.1"/>
    <property type="molecule type" value="Genomic_DNA"/>
</dbReference>
<dbReference type="PROSITE" id="PS52004">
    <property type="entry name" value="KS3_2"/>
    <property type="match status" value="1"/>
</dbReference>
<dbReference type="GO" id="GO:0004315">
    <property type="term" value="F:3-oxoacyl-[acyl-carrier-protein] synthase activity"/>
    <property type="evidence" value="ECO:0007669"/>
    <property type="project" value="InterPro"/>
</dbReference>
<dbReference type="InterPro" id="IPR018201">
    <property type="entry name" value="Ketoacyl_synth_AS"/>
</dbReference>
<dbReference type="GO" id="GO:0005835">
    <property type="term" value="C:fatty acid synthase complex"/>
    <property type="evidence" value="ECO:0007669"/>
    <property type="project" value="InterPro"/>
</dbReference>
<evidence type="ECO:0000256" key="1">
    <source>
        <dbReference type="ARBA" id="ARBA00007485"/>
    </source>
</evidence>
<evidence type="ECO:0000256" key="10">
    <source>
        <dbReference type="PIRSR" id="PIRSR000454-1"/>
    </source>
</evidence>
<dbReference type="Proteomes" id="UP000224634">
    <property type="component" value="Unassembled WGS sequence"/>
</dbReference>
<evidence type="ECO:0000256" key="9">
    <source>
        <dbReference type="PIRNR" id="PIRNR000454"/>
    </source>
</evidence>
<dbReference type="GO" id="GO:0004321">
    <property type="term" value="F:fatty-acyl-CoA synthase activity"/>
    <property type="evidence" value="ECO:0007669"/>
    <property type="project" value="UniProtKB-EC"/>
</dbReference>
<dbReference type="GO" id="GO:0042759">
    <property type="term" value="P:long-chain fatty acid biosynthetic process"/>
    <property type="evidence" value="ECO:0007669"/>
    <property type="project" value="UniProtKB-UniRule"/>
</dbReference>
<evidence type="ECO:0000256" key="4">
    <source>
        <dbReference type="ARBA" id="ARBA00022679"/>
    </source>
</evidence>
<dbReference type="InterPro" id="IPR014031">
    <property type="entry name" value="Ketoacyl_synth_C"/>
</dbReference>
<comment type="caution">
    <text evidence="14">The sequence shown here is derived from an EMBL/GenBank/DDBJ whole genome shotgun (WGS) entry which is preliminary data.</text>
</comment>
<dbReference type="PANTHER" id="PTHR10982:SF21">
    <property type="entry name" value="FATTY ACID SYNTHASE SUBUNIT BETA"/>
    <property type="match status" value="1"/>
</dbReference>
<dbReference type="Gene3D" id="6.10.250.1930">
    <property type="match status" value="1"/>
</dbReference>
<dbReference type="GO" id="GO:0044550">
    <property type="term" value="P:secondary metabolite biosynthetic process"/>
    <property type="evidence" value="ECO:0007669"/>
    <property type="project" value="UniProtKB-ARBA"/>
</dbReference>
<dbReference type="FunFam" id="3.40.50.720:FF:000168">
    <property type="entry name" value="Fatty acid synthase subunit alpha"/>
    <property type="match status" value="1"/>
</dbReference>
<dbReference type="InterPro" id="IPR041550">
    <property type="entry name" value="FASI_helical"/>
</dbReference>
<dbReference type="GO" id="GO:0004316">
    <property type="term" value="F:3-oxoacyl-[acyl-carrier-protein] reductase (NADPH) activity"/>
    <property type="evidence" value="ECO:0007669"/>
    <property type="project" value="UniProtKB-EC"/>
</dbReference>
<evidence type="ECO:0000256" key="8">
    <source>
        <dbReference type="ARBA" id="ARBA00048508"/>
    </source>
</evidence>
<dbReference type="CDD" id="cd00828">
    <property type="entry name" value="elong_cond_enzymes"/>
    <property type="match status" value="1"/>
</dbReference>
<proteinExistence type="inferred from homology"/>
<evidence type="ECO:0000256" key="12">
    <source>
        <dbReference type="SAM" id="MobiDB-lite"/>
    </source>
</evidence>
<keyword evidence="2 9" id="KW-0596">Phosphopantetheine</keyword>
<feature type="domain" description="Ketosynthase family 3 (KS3)" evidence="13">
    <location>
        <begin position="1018"/>
        <end position="1556"/>
    </location>
</feature>
<keyword evidence="5" id="KW-0521">NADP</keyword>
<dbReference type="InterPro" id="IPR036291">
    <property type="entry name" value="NAD(P)-bd_dom_sf"/>
</dbReference>
<evidence type="ECO:0000256" key="6">
    <source>
        <dbReference type="ARBA" id="ARBA00023268"/>
    </source>
</evidence>
<evidence type="ECO:0000256" key="3">
    <source>
        <dbReference type="ARBA" id="ARBA00022553"/>
    </source>
</evidence>
<dbReference type="PIRSF" id="PIRSF000454">
    <property type="entry name" value="FAS_yeast_alpha"/>
    <property type="match status" value="1"/>
</dbReference>
<dbReference type="InterPro" id="IPR026025">
    <property type="entry name" value="FAS_alpha_yeast"/>
</dbReference>
<sequence>MHTQVEQQLAYVLLVELLSYQFAFPVQWIETQNVLLSGKNVERVIEVGPSDTLVGMIKKTLARQYKDRDAARYMTRKLLYYSKNSRELQYELDAVPKPARAIGRMGHDRPRRTQKGSAKANEAKPAAAKTAAAAATPAAASPKPAAPTAKAPSARNVSDAPISAKDVVVTIIAQKLKKSYGEIPAKKTIKQLAGGRSTLENEIVGDLDAEFGSIPERSEDIELDQLCATLQASASFSGQMGKTTTTLTSRLFATKMPGGFSIGAAREHLQARFGLGPGRQDSVFVRATAATVAARLASAAEAESFFDGIAQEYAADSGLDLSSSNSTGAEASSDAVVVDSKALSAVTKDQEAMRQAKLELYAKFLRTDLRSDARAAEKAQKLADQLQGQLDSYALEMGDVFLSGLRTLFAAPKIRRFDSSWNWVLQDALELFHSVLRGSYDERDFPKYSTFLANRSSPRLIRMMKYLLGSPSLEHERRAHIAKDVFSRLIQVCGISRTTSFKPLALNPEAFTAGPSTTVDENGVVQYKEVRRSGPPLLVSAHIRTKEPYGWVYNKPLTGKYLDLLQLASEDGLSFSGKYVLATGAGPGSIGAEILKGLLCGGARVIVTTSSYSSAVVQFYQEMYVRHGSRDSELIVAPFNQGSQQDVEALVQHIFDPVKGLGWDLDHVLPFAAISVAGREIDAIDSKSELALRIMLTNTIRLLGAIKRQKESRGYHNRQTQVILPLSPNHGNFGNDGLYGESKIALETLFEKWHSESWSDYLSICGAVIGWTRGTGLMADNNVTASGIEKYGVRTFSQAEMAFYILGLMSRKIATQSDMQPLYADLTGGLNSIANLKTVLDTVSREVSELSDLRSDLAKEKSLEQKLISSGSPAPETKVDRRRRANIQFSFPTLPDYEKEIEPLARNLVGMADLDRIVVIAGFSEVGPWGNARTRWEMEAYGKLSLEGCIQMAWIMGLITNHNGPLSGEHYTGWIDTKTKKPVHDVDIKPKYEAHILSHSGIRFIEPSLDEGYRPEQKQFLQEIILEEDLPPFVAAKELADQIAHEHGDKADIYPGDEGYLVRLKKGATMMVPKAIGADRTVAGQVPTGWDARTYGISDDIITQVDRATLFTLVSTVEALISSGITDPYELYKYIHVSEIGNCIGSGLGGVGSLKRMFKSRYLDKSVQNDVLQETFINTTAAWVNMLLISSSGPIRTPVGACATSIESLETGFETIVSGKAKMCLVGGYDDMTEAVAYEFANMKATSNSLEELEKGRLPEEMSRPFTKTRSGFMESQGSGVQVLTSARLALDMGLPINGVVAWVGTASDKIGRSVPAPGQGILTNARENLDTPFPPPLLDVQVRRRRLQLRLKQIQESVDMEIQHAQDEQAMTLGNVSDSAREQFQHHMEFVLSEAERQKKEALNTFGNEFWKNDPRISPIRGALSVFGLTIDDLDFASFHGTSTVKNDQNETNVIQHQLTHLGRKQGNTLFGIGQKYLTGHSKGAAGAWMLNGCLQVLDTGLVPGNRNADNIDPGLDKNDMIVFPNRSIQTSGVKAFSLTSFGFGQKGAQVIGVHPRYLHAMLTENEFAEYKVKVNARHRKAFQFYHNALATNTMFVAKDNAPYTKDQEAAVLLNPEARVSDPGFNETEYSYDDALGA</sequence>
<comment type="similarity">
    <text evidence="1 9">Belongs to the thiolase-like superfamily. Fungal fatty acid synthetase subunit alpha family.</text>
</comment>
<dbReference type="CDD" id="cd08950">
    <property type="entry name" value="KR_fFAS_SDR_c_like"/>
    <property type="match status" value="1"/>
</dbReference>
<keyword evidence="15" id="KW-1185">Reference proteome</keyword>
<evidence type="ECO:0000256" key="2">
    <source>
        <dbReference type="ARBA" id="ARBA00022450"/>
    </source>
</evidence>
<evidence type="ECO:0000313" key="14">
    <source>
        <dbReference type="EMBL" id="PGH20062.1"/>
    </source>
</evidence>
<feature type="compositionally biased region" description="Low complexity" evidence="12">
    <location>
        <begin position="117"/>
        <end position="154"/>
    </location>
</feature>
<dbReference type="GO" id="GO:0004312">
    <property type="term" value="F:fatty acid synthase activity"/>
    <property type="evidence" value="ECO:0007669"/>
    <property type="project" value="InterPro"/>
</dbReference>
<protein>
    <recommendedName>
        <fullName evidence="13">Ketosynthase family 3 (KS3) domain-containing protein</fullName>
    </recommendedName>
</protein>
<dbReference type="SUPFAM" id="SSF53901">
    <property type="entry name" value="Thiolase-like"/>
    <property type="match status" value="2"/>
</dbReference>
<evidence type="ECO:0000256" key="11">
    <source>
        <dbReference type="PIRSR" id="PIRSR000454-4"/>
    </source>
</evidence>
<dbReference type="InterPro" id="IPR040899">
    <property type="entry name" value="Fas_alpha_ACP"/>
</dbReference>
<organism evidence="14 15">
    <name type="scientific">Polytolypa hystricis (strain UAMH7299)</name>
    <dbReference type="NCBI Taxonomy" id="1447883"/>
    <lineage>
        <taxon>Eukaryota</taxon>
        <taxon>Fungi</taxon>
        <taxon>Dikarya</taxon>
        <taxon>Ascomycota</taxon>
        <taxon>Pezizomycotina</taxon>
        <taxon>Eurotiomycetes</taxon>
        <taxon>Eurotiomycetidae</taxon>
        <taxon>Onygenales</taxon>
        <taxon>Onygenales incertae sedis</taxon>
        <taxon>Polytolypa</taxon>
    </lineage>
</organism>
<dbReference type="STRING" id="1447883.A0A2B7YGP9"/>
<gene>
    <name evidence="14" type="ORF">AJ80_03712</name>
</gene>
<dbReference type="Gene3D" id="3.30.70.2490">
    <property type="match status" value="1"/>
</dbReference>
<keyword evidence="3" id="KW-0597">Phosphoprotein</keyword>
<dbReference type="Gene3D" id="3.40.47.10">
    <property type="match status" value="1"/>
</dbReference>
<dbReference type="InterPro" id="IPR050830">
    <property type="entry name" value="Fungal_FAS"/>
</dbReference>
<dbReference type="Gene3D" id="3.40.50.720">
    <property type="entry name" value="NAD(P)-binding Rossmann-like Domain"/>
    <property type="match status" value="2"/>
</dbReference>
<evidence type="ECO:0000256" key="7">
    <source>
        <dbReference type="ARBA" id="ARBA00048237"/>
    </source>
</evidence>
<feature type="region of interest" description="Disordered" evidence="12">
    <location>
        <begin position="100"/>
        <end position="157"/>
    </location>
</feature>
<dbReference type="InterPro" id="IPR020841">
    <property type="entry name" value="PKS_Beta-ketoAc_synthase_dom"/>
</dbReference>
<dbReference type="SUPFAM" id="SSF51735">
    <property type="entry name" value="NAD(P)-binding Rossmann-fold domains"/>
    <property type="match status" value="1"/>
</dbReference>
<comment type="catalytic activity">
    <reaction evidence="8">
        <text>a (3R)-hydroxyacyl-[ACP] + NADP(+) = a 3-oxoacyl-[ACP] + NADPH + H(+)</text>
        <dbReference type="Rhea" id="RHEA:17397"/>
        <dbReference type="Rhea" id="RHEA-COMP:9916"/>
        <dbReference type="Rhea" id="RHEA-COMP:9945"/>
        <dbReference type="ChEBI" id="CHEBI:15378"/>
        <dbReference type="ChEBI" id="CHEBI:57783"/>
        <dbReference type="ChEBI" id="CHEBI:58349"/>
        <dbReference type="ChEBI" id="CHEBI:78776"/>
        <dbReference type="ChEBI" id="CHEBI:78827"/>
        <dbReference type="EC" id="1.1.1.100"/>
    </reaction>
</comment>
<dbReference type="PANTHER" id="PTHR10982">
    <property type="entry name" value="MALONYL COA-ACYL CARRIER PROTEIN TRANSACYLASE"/>
    <property type="match status" value="1"/>
</dbReference>
<dbReference type="Pfam" id="PF18314">
    <property type="entry name" value="FAS_I_H"/>
    <property type="match status" value="1"/>
</dbReference>
<dbReference type="InterPro" id="IPR016035">
    <property type="entry name" value="Acyl_Trfase/lysoPLipase"/>
</dbReference>
<evidence type="ECO:0000259" key="13">
    <source>
        <dbReference type="PROSITE" id="PS52004"/>
    </source>
</evidence>
<dbReference type="FunFam" id="3.90.25.70:FF:000001">
    <property type="entry name" value="Fatty acid synthase subunit alpha"/>
    <property type="match status" value="1"/>
</dbReference>
<dbReference type="PROSITE" id="PS00606">
    <property type="entry name" value="KS3_1"/>
    <property type="match status" value="1"/>
</dbReference>
<feature type="active site" description="For beta-ketoacyl synthase activity" evidence="10">
    <location>
        <position position="1202"/>
    </location>
</feature>
<reference evidence="14 15" key="1">
    <citation type="submission" date="2017-10" db="EMBL/GenBank/DDBJ databases">
        <title>Comparative genomics in systemic dimorphic fungi from Ajellomycetaceae.</title>
        <authorList>
            <person name="Munoz J.F."/>
            <person name="Mcewen J.G."/>
            <person name="Clay O.K."/>
            <person name="Cuomo C.A."/>
        </authorList>
    </citation>
    <scope>NUCLEOTIDE SEQUENCE [LARGE SCALE GENOMIC DNA]</scope>
    <source>
        <strain evidence="14 15">UAMH7299</strain>
    </source>
</reference>
<dbReference type="GO" id="GO:0008897">
    <property type="term" value="F:holo-[acyl-carrier-protein] synthase activity"/>
    <property type="evidence" value="ECO:0007669"/>
    <property type="project" value="InterPro"/>
</dbReference>
<dbReference type="Pfam" id="PF02801">
    <property type="entry name" value="Ketoacyl-synt_C"/>
    <property type="match status" value="1"/>
</dbReference>
<dbReference type="InterPro" id="IPR016039">
    <property type="entry name" value="Thiolase-like"/>
</dbReference>
<dbReference type="Gene3D" id="6.10.140.1410">
    <property type="match status" value="1"/>
</dbReference>
<dbReference type="InterPro" id="IPR047224">
    <property type="entry name" value="FAS_alpha_su_C"/>
</dbReference>
<name>A0A2B7YGP9_POLH7</name>
<evidence type="ECO:0000256" key="5">
    <source>
        <dbReference type="ARBA" id="ARBA00022857"/>
    </source>
</evidence>
<dbReference type="OrthoDB" id="4251012at2759"/>
<accession>A0A2B7YGP9</accession>
<dbReference type="Pfam" id="PF00109">
    <property type="entry name" value="ketoacyl-synt"/>
    <property type="match status" value="1"/>
</dbReference>